<keyword evidence="2" id="KW-1185">Reference proteome</keyword>
<reference evidence="1 2" key="1">
    <citation type="journal article" date="2019" name="Commun. Biol.">
        <title>The bagworm genome reveals a unique fibroin gene that provides high tensile strength.</title>
        <authorList>
            <person name="Kono N."/>
            <person name="Nakamura H."/>
            <person name="Ohtoshi R."/>
            <person name="Tomita M."/>
            <person name="Numata K."/>
            <person name="Arakawa K."/>
        </authorList>
    </citation>
    <scope>NUCLEOTIDE SEQUENCE [LARGE SCALE GENOMIC DNA]</scope>
</reference>
<evidence type="ECO:0000313" key="2">
    <source>
        <dbReference type="Proteomes" id="UP000299102"/>
    </source>
</evidence>
<protein>
    <submittedName>
        <fullName evidence="1">Uncharacterized protein</fullName>
    </submittedName>
</protein>
<sequence>MFRSYRTYNVGNSAVVKLVTKASQWRKTDTWERRRKGRGVLNLRITSFTGNSKGQSFALCTGTYPYYVTRSFLQIPRLATGRRGALRLHHVVREFSRFFGGIEIDNAQPPFTVDGRRISNLKVFLENIKLFTEHGQKHGCSLNNTTIVKGKRIRPSPSLRLNVVPNCDEDEISTDVDNSESPGVNDSAVSGAMADVLGINAGADEQVKTLRGPWLRSTRGFERLRLRHGLIGV</sequence>
<comment type="caution">
    <text evidence="1">The sequence shown here is derived from an EMBL/GenBank/DDBJ whole genome shotgun (WGS) entry which is preliminary data.</text>
</comment>
<dbReference type="Proteomes" id="UP000299102">
    <property type="component" value="Unassembled WGS sequence"/>
</dbReference>
<name>A0A4C1X295_EUMVA</name>
<dbReference type="AlphaFoldDB" id="A0A4C1X295"/>
<proteinExistence type="predicted"/>
<dbReference type="EMBL" id="BGZK01000693">
    <property type="protein sequence ID" value="GBP56464.1"/>
    <property type="molecule type" value="Genomic_DNA"/>
</dbReference>
<gene>
    <name evidence="1" type="ORF">EVAR_40455_1</name>
</gene>
<organism evidence="1 2">
    <name type="scientific">Eumeta variegata</name>
    <name type="common">Bagworm moth</name>
    <name type="synonym">Eumeta japonica</name>
    <dbReference type="NCBI Taxonomy" id="151549"/>
    <lineage>
        <taxon>Eukaryota</taxon>
        <taxon>Metazoa</taxon>
        <taxon>Ecdysozoa</taxon>
        <taxon>Arthropoda</taxon>
        <taxon>Hexapoda</taxon>
        <taxon>Insecta</taxon>
        <taxon>Pterygota</taxon>
        <taxon>Neoptera</taxon>
        <taxon>Endopterygota</taxon>
        <taxon>Lepidoptera</taxon>
        <taxon>Glossata</taxon>
        <taxon>Ditrysia</taxon>
        <taxon>Tineoidea</taxon>
        <taxon>Psychidae</taxon>
        <taxon>Oiketicinae</taxon>
        <taxon>Eumeta</taxon>
    </lineage>
</organism>
<accession>A0A4C1X295</accession>
<evidence type="ECO:0000313" key="1">
    <source>
        <dbReference type="EMBL" id="GBP56464.1"/>
    </source>
</evidence>